<reference evidence="2 4" key="1">
    <citation type="journal article" date="2019" name="Microbiol. Resour. Announc.">
        <title>The Genome Sequence of the Halobacterium salinarum Type Strain Is Closely Related to That of Laboratory Strains NRC-1 and R1.</title>
        <authorList>
            <person name="Pfeiffer F."/>
            <person name="Marchfelder A."/>
            <person name="Habermann B."/>
            <person name="Dyall-Smith M.L."/>
        </authorList>
    </citation>
    <scope>NUCLEOTIDE SEQUENCE [LARGE SCALE GENOMIC DNA]</scope>
    <source>
        <strain evidence="2">91-R6</strain>
        <strain evidence="4">ATCC 33171 / DSM 3754 / JCM 8978 / NBRC 102687 / NCIMB 764 / 91-R6</strain>
    </source>
</reference>
<dbReference type="Proteomes" id="UP000296216">
    <property type="component" value="Chromosome"/>
</dbReference>
<dbReference type="PROSITE" id="PS50003">
    <property type="entry name" value="PH_DOMAIN"/>
    <property type="match status" value="1"/>
</dbReference>
<dbReference type="AlphaFoldDB" id="A0A4D6GY39"/>
<evidence type="ECO:0000313" key="5">
    <source>
        <dbReference type="Proteomes" id="UP000323075"/>
    </source>
</evidence>
<dbReference type="RefSeq" id="WP_136361514.1">
    <property type="nucleotide sequence ID" value="NZ_VRYN01000001.1"/>
</dbReference>
<reference evidence="2" key="3">
    <citation type="journal article" name="MicrobiologyOpen">
        <title>Whole-genome comparison between the type strain of Halobacterium salinarum (DSM 3754(T)) and the laboratory strains R1 and NRC-1.</title>
        <authorList>
            <person name="Pfeiffer F."/>
            <person name="Losensky G."/>
            <person name="Marchfelder A."/>
            <person name="Habermann B."/>
            <person name="Dyall-Smith M."/>
        </authorList>
    </citation>
    <scope>NUCLEOTIDE SEQUENCE</scope>
    <source>
        <strain evidence="2">91-R6</strain>
    </source>
</reference>
<dbReference type="Proteomes" id="UP000323075">
    <property type="component" value="Unassembled WGS sequence"/>
</dbReference>
<protein>
    <recommendedName>
        <fullName evidence="1">PH domain-containing protein</fullName>
    </recommendedName>
</protein>
<accession>A0A4D6GY39</accession>
<organism evidence="2 4">
    <name type="scientific">Halobacterium salinarum (strain ATCC 33171 / DSM 3754 / JCM 8978 / NBRC 102687 / NCIMB 764 / 91-R6)</name>
    <dbReference type="NCBI Taxonomy" id="2597657"/>
    <lineage>
        <taxon>Archaea</taxon>
        <taxon>Methanobacteriati</taxon>
        <taxon>Methanobacteriota</taxon>
        <taxon>Stenosarchaea group</taxon>
        <taxon>Halobacteria</taxon>
        <taxon>Halobacteriales</taxon>
        <taxon>Halobacteriaceae</taxon>
        <taxon>Halobacterium</taxon>
    </lineage>
</organism>
<dbReference type="EMBL" id="VRYN01000001">
    <property type="protein sequence ID" value="TYO81797.1"/>
    <property type="molecule type" value="Genomic_DNA"/>
</dbReference>
<feature type="domain" description="PH" evidence="1">
    <location>
        <begin position="1"/>
        <end position="29"/>
    </location>
</feature>
<dbReference type="GeneID" id="39855721"/>
<dbReference type="InterPro" id="IPR001849">
    <property type="entry name" value="PH_domain"/>
</dbReference>
<proteinExistence type="predicted"/>
<gene>
    <name evidence="3" type="ORF">APQ99_00307</name>
    <name evidence="2" type="ORF">HBSAL_09435</name>
</gene>
<evidence type="ECO:0000313" key="4">
    <source>
        <dbReference type="Proteomes" id="UP000296216"/>
    </source>
</evidence>
<sequence length="194" mass="20955">MSEKPTVAIRANSKEQKQKWKDAVEESEEYDSLTHLIRKSVERELAGAYDSDGGGTTAQTDERVGELLTAVEGMQGRIEDLEGTLADATDAMYAGGTSVSEETTTAVWTALPEGAEHATTAEGVAAGTDVEPETARVALEQLAETAAVKRIEFEDLGEPDDDGTVTATWQGREIPIEGARDAVKRRNPLWFKEV</sequence>
<reference evidence="3 5" key="2">
    <citation type="submission" date="2019-07" db="EMBL/GenBank/DDBJ databases">
        <title>Genomic Encyclopedia of Archaeal and Bacterial Type Strains, Phase II (KMG-II): from individual species to whole genera.</title>
        <authorList>
            <person name="Goeker M."/>
        </authorList>
    </citation>
    <scope>NUCLEOTIDE SEQUENCE [LARGE SCALE GENOMIC DNA]</scope>
    <source>
        <strain evidence="3 5">DSM 3754</strain>
    </source>
</reference>
<evidence type="ECO:0000313" key="3">
    <source>
        <dbReference type="EMBL" id="TYO81797.1"/>
    </source>
</evidence>
<dbReference type="EMBL" id="CP038631">
    <property type="protein sequence ID" value="QCC45532.1"/>
    <property type="molecule type" value="Genomic_DNA"/>
</dbReference>
<evidence type="ECO:0000259" key="1">
    <source>
        <dbReference type="PROSITE" id="PS50003"/>
    </source>
</evidence>
<name>A0A4D6GY39_HALS9</name>
<evidence type="ECO:0000313" key="2">
    <source>
        <dbReference type="EMBL" id="QCC45532.1"/>
    </source>
</evidence>